<proteinExistence type="predicted"/>
<dbReference type="OrthoDB" id="8398429at2"/>
<gene>
    <name evidence="1" type="ORF">B5K06_07070</name>
</gene>
<dbReference type="AlphaFoldDB" id="A0A370KSV0"/>
<comment type="caution">
    <text evidence="1">The sequence shown here is derived from an EMBL/GenBank/DDBJ whole genome shotgun (WGS) entry which is preliminary data.</text>
</comment>
<accession>A0A370KSV0</accession>
<reference evidence="1 2" key="1">
    <citation type="submission" date="2017-03" db="EMBL/GenBank/DDBJ databases">
        <title>Genome analysis of Rhizobial strains effectives or ineffectives for nitrogen fixation isolated from bean seeds.</title>
        <authorList>
            <person name="Peralta H."/>
            <person name="Aguilar-Vera A."/>
            <person name="Mora Y."/>
            <person name="Vargas-Lagunas C."/>
            <person name="Girard L."/>
            <person name="Mora J."/>
        </authorList>
    </citation>
    <scope>NUCLEOTIDE SEQUENCE [LARGE SCALE GENOMIC DNA]</scope>
    <source>
        <strain evidence="1 2">CCGM3</strain>
    </source>
</reference>
<protein>
    <submittedName>
        <fullName evidence="1">Uncharacterized protein</fullName>
    </submittedName>
</protein>
<dbReference type="EMBL" id="NAAC01000007">
    <property type="protein sequence ID" value="RDJ13736.1"/>
    <property type="molecule type" value="Genomic_DNA"/>
</dbReference>
<organism evidence="1 2">
    <name type="scientific">Rhizobium grahamii</name>
    <dbReference type="NCBI Taxonomy" id="1120045"/>
    <lineage>
        <taxon>Bacteria</taxon>
        <taxon>Pseudomonadati</taxon>
        <taxon>Pseudomonadota</taxon>
        <taxon>Alphaproteobacteria</taxon>
        <taxon>Hyphomicrobiales</taxon>
        <taxon>Rhizobiaceae</taxon>
        <taxon>Rhizobium/Agrobacterium group</taxon>
        <taxon>Rhizobium</taxon>
    </lineage>
</organism>
<evidence type="ECO:0000313" key="1">
    <source>
        <dbReference type="EMBL" id="RDJ13736.1"/>
    </source>
</evidence>
<dbReference type="Proteomes" id="UP000254939">
    <property type="component" value="Unassembled WGS sequence"/>
</dbReference>
<sequence length="122" mass="12638">MAGVLVLSSCAAVTPRDQPIPYTLSEGETTAVQDGTRKFLKDPTTATFANITATQTRPGVVSVCGVVNSKNKVGAFTGGEPFAGVLRNTSPAGRAGFSFTLTAQGNAKTNFNDLCRQNGVII</sequence>
<evidence type="ECO:0000313" key="2">
    <source>
        <dbReference type="Proteomes" id="UP000254939"/>
    </source>
</evidence>
<name>A0A370KSV0_9HYPH</name>